<proteinExistence type="predicted"/>
<evidence type="ECO:0000313" key="1">
    <source>
        <dbReference type="EMBL" id="MED4402853.1"/>
    </source>
</evidence>
<evidence type="ECO:0000313" key="2">
    <source>
        <dbReference type="Proteomes" id="UP001342826"/>
    </source>
</evidence>
<keyword evidence="2" id="KW-1185">Reference proteome</keyword>
<protein>
    <recommendedName>
        <fullName evidence="3">Tetratricopeptide repeat protein</fullName>
    </recommendedName>
</protein>
<accession>A0ABU6P1H6</accession>
<reference evidence="1 2" key="1">
    <citation type="submission" date="2023-03" db="EMBL/GenBank/DDBJ databases">
        <title>Bacillus Genome Sequencing.</title>
        <authorList>
            <person name="Dunlap C."/>
        </authorList>
    </citation>
    <scope>NUCLEOTIDE SEQUENCE [LARGE SCALE GENOMIC DNA]</scope>
    <source>
        <strain evidence="1 2">NRS-1717</strain>
    </source>
</reference>
<organism evidence="1 2">
    <name type="scientific">Metabacillus fastidiosus</name>
    <dbReference type="NCBI Taxonomy" id="1458"/>
    <lineage>
        <taxon>Bacteria</taxon>
        <taxon>Bacillati</taxon>
        <taxon>Bacillota</taxon>
        <taxon>Bacilli</taxon>
        <taxon>Bacillales</taxon>
        <taxon>Bacillaceae</taxon>
        <taxon>Metabacillus</taxon>
    </lineage>
</organism>
<gene>
    <name evidence="1" type="ORF">P9271_16230</name>
</gene>
<dbReference type="RefSeq" id="WP_328015578.1">
    <property type="nucleotide sequence ID" value="NZ_JARTFS010000013.1"/>
</dbReference>
<comment type="caution">
    <text evidence="1">The sequence shown here is derived from an EMBL/GenBank/DDBJ whole genome shotgun (WGS) entry which is preliminary data.</text>
</comment>
<evidence type="ECO:0008006" key="3">
    <source>
        <dbReference type="Google" id="ProtNLM"/>
    </source>
</evidence>
<name>A0ABU6P1H6_9BACI</name>
<sequence length="140" mass="16216">MYILKSPVKEEFESLLDKSNEQFNNGNHHDSILLLEEAWDLIPEPKGIYSEESYHLVKDIIATYFIINDFKKAKEWTDKIFLTGFARIDSGEKEFISGKVAFELGELEIAKEFFNIANNKSEGRCFGSPKSTKYLKFFKS</sequence>
<dbReference type="Proteomes" id="UP001342826">
    <property type="component" value="Unassembled WGS sequence"/>
</dbReference>
<dbReference type="EMBL" id="JARTFS010000013">
    <property type="protein sequence ID" value="MED4402853.1"/>
    <property type="molecule type" value="Genomic_DNA"/>
</dbReference>